<evidence type="ECO:0000313" key="3">
    <source>
        <dbReference type="Proteomes" id="UP001454036"/>
    </source>
</evidence>
<dbReference type="EMBL" id="BAABME010000439">
    <property type="protein sequence ID" value="GAA0142774.1"/>
    <property type="molecule type" value="Genomic_DNA"/>
</dbReference>
<feature type="domain" description="C2" evidence="1">
    <location>
        <begin position="1"/>
        <end position="111"/>
    </location>
</feature>
<dbReference type="Pfam" id="PF00168">
    <property type="entry name" value="C2"/>
    <property type="match status" value="1"/>
</dbReference>
<dbReference type="GO" id="GO:0006952">
    <property type="term" value="P:defense response"/>
    <property type="evidence" value="ECO:0007669"/>
    <property type="project" value="InterPro"/>
</dbReference>
<dbReference type="Proteomes" id="UP001454036">
    <property type="component" value="Unassembled WGS sequence"/>
</dbReference>
<name>A0AAV3NU61_LITER</name>
<dbReference type="SMART" id="SM00239">
    <property type="entry name" value="C2"/>
    <property type="match status" value="1"/>
</dbReference>
<gene>
    <name evidence="2" type="ORF">LIER_03597</name>
</gene>
<dbReference type="InterPro" id="IPR044750">
    <property type="entry name" value="C2_SRC2/BAP"/>
</dbReference>
<dbReference type="InterPro" id="IPR000008">
    <property type="entry name" value="C2_dom"/>
</dbReference>
<dbReference type="InterPro" id="IPR035892">
    <property type="entry name" value="C2_domain_sf"/>
</dbReference>
<accession>A0AAV3NU61</accession>
<evidence type="ECO:0000259" key="1">
    <source>
        <dbReference type="PROSITE" id="PS50004"/>
    </source>
</evidence>
<dbReference type="CDD" id="cd04051">
    <property type="entry name" value="C2_SRC2_like"/>
    <property type="match status" value="1"/>
</dbReference>
<dbReference type="AlphaFoldDB" id="A0AAV3NU61"/>
<sequence>MEYRNLDLKLISASGLKEVNRIRKMDVYAKAYLKGYKKTKQKTKCDKNCGTNPTWNHQMHFIIDEHSLTAPGLALIVRVKADVVGKDKRMGEVSIPIPQLFDDCGKTAGVERLMDYHVKTSSGKFKGTLKLSCLFGEKYRLVNTYSSDITPTGYGQPCPGMECYPGGVSSSVATHNGYAARYPTPAHPHPRPHHAPYSPTGGHLQQASSNGCGVYAPAPSPGYEATAASGYVYCRQHQPMMQNSSHQDQPVQENGGKNHKKKIKIGKRGGGIGLGVLGVSAGLIGGKLEGDLAGDVGEIVDTYMISSSEEMVSGVATSDEAGEMVDGADDIGDMVNDAEDIVSSGG</sequence>
<protein>
    <recommendedName>
        <fullName evidence="1">C2 domain-containing protein</fullName>
    </recommendedName>
</protein>
<keyword evidence="3" id="KW-1185">Reference proteome</keyword>
<dbReference type="Gene3D" id="2.60.40.150">
    <property type="entry name" value="C2 domain"/>
    <property type="match status" value="1"/>
</dbReference>
<dbReference type="PROSITE" id="PS50004">
    <property type="entry name" value="C2"/>
    <property type="match status" value="1"/>
</dbReference>
<organism evidence="2 3">
    <name type="scientific">Lithospermum erythrorhizon</name>
    <name type="common">Purple gromwell</name>
    <name type="synonym">Lithospermum officinale var. erythrorhizon</name>
    <dbReference type="NCBI Taxonomy" id="34254"/>
    <lineage>
        <taxon>Eukaryota</taxon>
        <taxon>Viridiplantae</taxon>
        <taxon>Streptophyta</taxon>
        <taxon>Embryophyta</taxon>
        <taxon>Tracheophyta</taxon>
        <taxon>Spermatophyta</taxon>
        <taxon>Magnoliopsida</taxon>
        <taxon>eudicotyledons</taxon>
        <taxon>Gunneridae</taxon>
        <taxon>Pentapetalae</taxon>
        <taxon>asterids</taxon>
        <taxon>lamiids</taxon>
        <taxon>Boraginales</taxon>
        <taxon>Boraginaceae</taxon>
        <taxon>Boraginoideae</taxon>
        <taxon>Lithospermeae</taxon>
        <taxon>Lithospermum</taxon>
    </lineage>
</organism>
<dbReference type="PANTHER" id="PTHR32246:SF163">
    <property type="entry name" value="PROTEIN SRC2-LIKE"/>
    <property type="match status" value="1"/>
</dbReference>
<proteinExistence type="predicted"/>
<reference evidence="2 3" key="1">
    <citation type="submission" date="2024-01" db="EMBL/GenBank/DDBJ databases">
        <title>The complete chloroplast genome sequence of Lithospermum erythrorhizon: insights into the phylogenetic relationship among Boraginaceae species and the maternal lineages of purple gromwells.</title>
        <authorList>
            <person name="Okada T."/>
            <person name="Watanabe K."/>
        </authorList>
    </citation>
    <scope>NUCLEOTIDE SEQUENCE [LARGE SCALE GENOMIC DNA]</scope>
</reference>
<comment type="caution">
    <text evidence="2">The sequence shown here is derived from an EMBL/GenBank/DDBJ whole genome shotgun (WGS) entry which is preliminary data.</text>
</comment>
<evidence type="ECO:0000313" key="2">
    <source>
        <dbReference type="EMBL" id="GAA0142774.1"/>
    </source>
</evidence>
<dbReference type="SUPFAM" id="SSF49562">
    <property type="entry name" value="C2 domain (Calcium/lipid-binding domain, CaLB)"/>
    <property type="match status" value="1"/>
</dbReference>
<dbReference type="PANTHER" id="PTHR32246">
    <property type="entry name" value="INGRESSION PROTEIN FIC1"/>
    <property type="match status" value="1"/>
</dbReference>